<dbReference type="GO" id="GO:0004842">
    <property type="term" value="F:ubiquitin-protein transferase activity"/>
    <property type="evidence" value="ECO:0007669"/>
    <property type="project" value="InterPro"/>
</dbReference>
<dbReference type="GO" id="GO:0016887">
    <property type="term" value="F:ATP hydrolysis activity"/>
    <property type="evidence" value="ECO:0007669"/>
    <property type="project" value="InterPro"/>
</dbReference>
<proteinExistence type="predicted"/>
<name>A0AAV7JY57_9METZ</name>
<accession>A0AAV7JY57</accession>
<evidence type="ECO:0000313" key="1">
    <source>
        <dbReference type="EMBL" id="KAI6653841.1"/>
    </source>
</evidence>
<organism evidence="1 2">
    <name type="scientific">Oopsacas minuta</name>
    <dbReference type="NCBI Taxonomy" id="111878"/>
    <lineage>
        <taxon>Eukaryota</taxon>
        <taxon>Metazoa</taxon>
        <taxon>Porifera</taxon>
        <taxon>Hexactinellida</taxon>
        <taxon>Hexasterophora</taxon>
        <taxon>Lyssacinosida</taxon>
        <taxon>Leucopsacidae</taxon>
        <taxon>Oopsacas</taxon>
    </lineage>
</organism>
<gene>
    <name evidence="1" type="ORF">LOD99_3343</name>
</gene>
<dbReference type="PANTHER" id="PTHR22605:SF1">
    <property type="entry name" value="RZ-TYPE DOMAIN-CONTAINING PROTEIN"/>
    <property type="match status" value="1"/>
</dbReference>
<dbReference type="EMBL" id="JAKMXF010000255">
    <property type="protein sequence ID" value="KAI6653841.1"/>
    <property type="molecule type" value="Genomic_DNA"/>
</dbReference>
<protein>
    <submittedName>
        <fullName evidence="1">Uncharacterized protein</fullName>
    </submittedName>
</protein>
<dbReference type="Proteomes" id="UP001165289">
    <property type="component" value="Unassembled WGS sequence"/>
</dbReference>
<evidence type="ECO:0000313" key="2">
    <source>
        <dbReference type="Proteomes" id="UP001165289"/>
    </source>
</evidence>
<reference evidence="1 2" key="1">
    <citation type="journal article" date="2023" name="BMC Biol.">
        <title>The compact genome of the sponge Oopsacas minuta (Hexactinellida) is lacking key metazoan core genes.</title>
        <authorList>
            <person name="Santini S."/>
            <person name="Schenkelaars Q."/>
            <person name="Jourda C."/>
            <person name="Duchesne M."/>
            <person name="Belahbib H."/>
            <person name="Rocher C."/>
            <person name="Selva M."/>
            <person name="Riesgo A."/>
            <person name="Vervoort M."/>
            <person name="Leys S.P."/>
            <person name="Kodjabachian L."/>
            <person name="Le Bivic A."/>
            <person name="Borchiellini C."/>
            <person name="Claverie J.M."/>
            <person name="Renard E."/>
        </authorList>
    </citation>
    <scope>NUCLEOTIDE SEQUENCE [LARGE SCALE GENOMIC DNA]</scope>
    <source>
        <strain evidence="1">SPO-2</strain>
    </source>
</reference>
<dbReference type="PANTHER" id="PTHR22605">
    <property type="entry name" value="RZ-TYPE DOMAIN-CONTAINING PROTEIN"/>
    <property type="match status" value="1"/>
</dbReference>
<sequence length="2632" mass="306352">MQLIKVGFSEADSKIRAKSCVSQRDIQRVFRITEFLNSIKEQQDTKTIENSVIVAIGLVYYFRLDEFFRSKFSTEIDKSFGLSFCKILNKYVDKFISNVKVPVGIAETKALKENLFATLICTMSKIPLIIVGAPGTSKTLSFDLAISNVKGGESPKEYFQNVFKIAIKRQETHDEANLKVFPVVFMDEAGLPEESHESLKVLHYFLDRPKVSFVAISNHILDAAKSNRAINLFRPQQQDDLYTLANGCFMRSNKESTMNRRQHLMSQLCVPYENLMKHSIYSKFYGLRDFIHMISYLRRNRDKLDQKEELILKAIERNFNGQDKDDFAKVAEMFITKEIFMKHSRNIIEVLRESLEDKSIRPESRRDRQGEEELVEVRYKMIIDPSEDDSLTRLLYHYNILNIQDTRMFIGSDFPGDGELQKVILISAIKHAAAEGKTVILSQADEIYENFYDLFNQNYKQVEDNKGRRYYANIAIGSHSKPCRVDPNFQCIVHIQKSFLEDAPQPFLNRFEKFHVSQKDLLEASINALPPCMEIIVSSTISKVRDFIRTVKKETFYGDIFDSFESLLIDMLPKPGFDYEEVKKKKAYEPVVVDSVDPGNIAEEEEDQMGALPPPHEYLDILLSQLKKLAGFNFIYLPVEERDQIAKDILQTAIFIDPMKGDVEVDNLAKTIRANPENIEQFITGAIDHLMKENAPMCDETAQSKGLYLLPVDVLPGQRLVISMIVHFLVRYLCTRLLQLALPEALIVKYDLISETYKRTYLVHQNHFEFKKLITRCVSLQDESNEKDLVRPNKLLCYTRTTSFILSLPNSYPPDQHIQPASAEELRNIHPVIHCEDDTALYKLSAIRTQEQFMTILREYFNNAQKRVLIFVADMQHVTQQRINFVRIMIDEEESVAKTKVGEFTLNKLIVVLLHYPPTIFNRTIHKTRTGSFSRYPAHFLHGWDHYYLDNLQKQKENNPLNIQNWLTLTLLSDEDELKKIKGPMLDSLSNKIPHLTVDILSRIKFGTNLRCVFNSADMDLYNRAELLKQIFETDVGFMLCEIFISYWKSDFIREQIHNYANSIFQNLSNLSLTDLVVTSFWNLFTSFLTLMVYKINEGLNFEVLFDQDDNPNDYVHHRIYEQLAPTRSESLSRRDTTHLFLGILRNLSKPSMEEVKNISHILDAQVNNAIHIPKFPFSMYITRAFDNAIQCSIQEVNKNITAIQISKSSQGSNKPNQEDLNKFLLENLKKNLHRYPLIQFILENVKSTIWMHYLEDFAYNHISVSSAHLFEKQENNTSFLRLVNFWGNDFDRNDIANALLKLHISAFSNPPDFSKLLFIFSSLEKLKDLNLPNIEESIGMQSLVQPIPTSVPIFSYFIDTLHQDIMKIFSKRPSPSNLENIKKWVSVYNNLIIQYAGSLHSETLEHILSNDQKIKFAQMHALYLIARYYPINEDFLLNAFDLAIFVKLELKGGYDLIKIFIKGLNKIEDACKKAKLDHKGFRVKFAEGMLQHHIEQNDKIDNGIISWILISANKQSVWSGAAARQVHSQAKSPVKDVHTIEPGLLTFRFYQYIITKLLLSDMEDSNDTTVNITQFNSDVKQLIADELLASFPVTTEPTDYIPYYYSNRSFIKCTADVHPIMKQPLAHLYYQIALDRLLQLHEDKKLLNIFKLYSQFLDTNLSIDKDTGFKVIARIEKQALFQVILRSYSVHFIPNNSSAILDFIELEPESIQQIHTQIDDYRFGGAALGGHSWTMLYLISNKFSSMISFEHYLEKLKVSREELPWVYNSITRLQKIEEQKIPQFPFMNIKDKKYKSYKECYDIIRSIAIAEPGEEEKWIEEFCRLTTKVAQQPDRNAICLLRMYFWLAIYQEFYLQNIESRKFSMVIQANKFSSLGLSEGKRRIILCFLNTDNVIRTSEVIESLNPDTPIYEMEGNEVRMKQRSGEEKLFLFDFFSTGQKDHDAIVLRNMLCNLIAVFMALPRETSHLSPLFLSPQSLYQTYMVSNLYPKPINQALKYDCGCELNEDGSYGRPDYYSFDRKSFTLHSFYLMTLMNFGALSVNIVTQPDALKSISGLLFSEWNQVGLYCLSQLRTIWLHMQLQWERTQEELGEFLTNCFFEYFMLAVEPISPLKPTLFYSTEEVEKYEFAIHTKVYEKTSKRTDLKSSQQIFSEFSNNVISFRKWYPTKITFIHLQHAIESCRPVDIRVESPVDNFVILHRFISERKRFRISSILLPNLIKFYRLFHTNLNYFITRKEAESKTIHEVITDINKRSHPLVNVDIMELYKRILHFYKMYVIVCRGLIGFGPCAAIRREEKFLPLEKNTKFIRILSVNEESEVGFDALYLVIQDLISTQNEFLETVSANKKLLPWLSCFNLDTSTITPTEENTRNAFVSDLTSNEINHYWTSMKEIDESSLEIFELIRSRTTYTPFQDTGTCSYDLTSLEQDIFWKYIASKPKFNAKTNLIHKVFRFKEIIVSNLPDPLNLQQFLSQMKNYLSDQSHKYLDTLPEPVVQNLEYHFHTLEYADFCRLLNALRQTLQRLAQSSIMMKGREEELIRLSLREFLMKQSSAINTSIAVLTNAGFTEFPDLQINILADEIKVNILYSCMEFFLIKFNSRSYEYCKLPYCVKTSLPKVLARLICEFGQKLEG</sequence>
<comment type="caution">
    <text evidence="1">The sequence shown here is derived from an EMBL/GenBank/DDBJ whole genome shotgun (WGS) entry which is preliminary data.</text>
</comment>
<dbReference type="InterPro" id="IPR031248">
    <property type="entry name" value="RNF213"/>
</dbReference>
<keyword evidence="2" id="KW-1185">Reference proteome</keyword>